<evidence type="ECO:0000313" key="1">
    <source>
        <dbReference type="EMBL" id="KJH42188.1"/>
    </source>
</evidence>
<sequence>MKFDTVMYIMDDHENDFWSCLWVIFESRIDSINRSVTIGVIIGRQTKFQNEMVERERDGIRWGTLRDSDLIFKAHFIMCYALEEEGVQVSCTATAGLDSGVTLSLGLQLVPSEIDYLVVGKNDDEEESDDDIANNIEDFWQLELAGIEEYSRTIMQERQQQDMLVEETFMETIEKKSDGYFVRLPW</sequence>
<keyword evidence="2" id="KW-1185">Reference proteome</keyword>
<gene>
    <name evidence="1" type="ORF">DICVIV_11828</name>
</gene>
<dbReference type="Proteomes" id="UP000053766">
    <property type="component" value="Unassembled WGS sequence"/>
</dbReference>
<proteinExistence type="predicted"/>
<organism evidence="1 2">
    <name type="scientific">Dictyocaulus viviparus</name>
    <name type="common">Bovine lungworm</name>
    <dbReference type="NCBI Taxonomy" id="29172"/>
    <lineage>
        <taxon>Eukaryota</taxon>
        <taxon>Metazoa</taxon>
        <taxon>Ecdysozoa</taxon>
        <taxon>Nematoda</taxon>
        <taxon>Chromadorea</taxon>
        <taxon>Rhabditida</taxon>
        <taxon>Rhabditina</taxon>
        <taxon>Rhabditomorpha</taxon>
        <taxon>Strongyloidea</taxon>
        <taxon>Metastrongylidae</taxon>
        <taxon>Dictyocaulus</taxon>
    </lineage>
</organism>
<reference evidence="1 2" key="1">
    <citation type="submission" date="2013-11" db="EMBL/GenBank/DDBJ databases">
        <title>Draft genome of the bovine lungworm Dictyocaulus viviparus.</title>
        <authorList>
            <person name="Mitreva M."/>
        </authorList>
    </citation>
    <scope>NUCLEOTIDE SEQUENCE [LARGE SCALE GENOMIC DNA]</scope>
    <source>
        <strain evidence="1 2">HannoverDv2000</strain>
    </source>
</reference>
<reference evidence="2" key="2">
    <citation type="journal article" date="2016" name="Sci. Rep.">
        <title>Dictyocaulus viviparus genome, variome and transcriptome elucidate lungworm biology and support future intervention.</title>
        <authorList>
            <person name="McNulty S.N."/>
            <person name="Strube C."/>
            <person name="Rosa B.A."/>
            <person name="Martin J.C."/>
            <person name="Tyagi R."/>
            <person name="Choi Y.J."/>
            <person name="Wang Q."/>
            <person name="Hallsworth Pepin K."/>
            <person name="Zhang X."/>
            <person name="Ozersky P."/>
            <person name="Wilson R.K."/>
            <person name="Sternberg P.W."/>
            <person name="Gasser R.B."/>
            <person name="Mitreva M."/>
        </authorList>
    </citation>
    <scope>NUCLEOTIDE SEQUENCE [LARGE SCALE GENOMIC DNA]</scope>
    <source>
        <strain evidence="2">HannoverDv2000</strain>
    </source>
</reference>
<name>A0A0D8XC77_DICVI</name>
<protein>
    <submittedName>
        <fullName evidence="1">Uncharacterized protein</fullName>
    </submittedName>
</protein>
<dbReference type="AlphaFoldDB" id="A0A0D8XC77"/>
<dbReference type="EMBL" id="KN716698">
    <property type="protein sequence ID" value="KJH42188.1"/>
    <property type="molecule type" value="Genomic_DNA"/>
</dbReference>
<dbReference type="STRING" id="29172.A0A0D8XC77"/>
<accession>A0A0D8XC77</accession>
<evidence type="ECO:0000313" key="2">
    <source>
        <dbReference type="Proteomes" id="UP000053766"/>
    </source>
</evidence>